<evidence type="ECO:0008006" key="9">
    <source>
        <dbReference type="Google" id="ProtNLM"/>
    </source>
</evidence>
<dbReference type="GO" id="GO:0051260">
    <property type="term" value="P:protein homooligomerization"/>
    <property type="evidence" value="ECO:0007669"/>
    <property type="project" value="InterPro"/>
</dbReference>
<name>A0A2P6NB70_9EUKA</name>
<feature type="coiled-coil region" evidence="2">
    <location>
        <begin position="52"/>
        <end position="79"/>
    </location>
</feature>
<organism evidence="7 8">
    <name type="scientific">Planoprotostelium fungivorum</name>
    <dbReference type="NCBI Taxonomy" id="1890364"/>
    <lineage>
        <taxon>Eukaryota</taxon>
        <taxon>Amoebozoa</taxon>
        <taxon>Evosea</taxon>
        <taxon>Variosea</taxon>
        <taxon>Cavosteliida</taxon>
        <taxon>Cavosteliaceae</taxon>
        <taxon>Planoprotostelium</taxon>
    </lineage>
</organism>
<dbReference type="Proteomes" id="UP000241769">
    <property type="component" value="Unassembled WGS sequence"/>
</dbReference>
<dbReference type="InterPro" id="IPR000210">
    <property type="entry name" value="BTB/POZ_dom"/>
</dbReference>
<dbReference type="AlphaFoldDB" id="A0A2P6NB70"/>
<dbReference type="SMART" id="SM00584">
    <property type="entry name" value="TLDc"/>
    <property type="match status" value="1"/>
</dbReference>
<dbReference type="InterPro" id="IPR024224">
    <property type="entry name" value="DENND6"/>
</dbReference>
<dbReference type="PANTHER" id="PTHR13677:SF0">
    <property type="entry name" value="LD41638P"/>
    <property type="match status" value="1"/>
</dbReference>
<sequence length="1093" mass="124361">MCACVGAQLRRNSICLFVAKPQIEKKSRPKVQTSSIEPTQLDSPQILKHKMIEEKMRQLQTREDILRQLEQKMEENLAKVSQRVELNVGGRRYTTTKDTLLSIEDTYFTALLGSDRWQPDADGSYFIDRDEELFHYILQLLRTGTISIKHLNNEQKEDLKRELEYYLIPLPEGLQPDRSDILSREHAELIEEWLGGEKKIGQRLYKATVDSSRAASFHILCDNQGPTVTIIESQNGDLFGGYTDGSWTSANVYATTFGTFLFTLKNPHGITARLNLRPQSRERSVCCNGAHGPTWGAGYDLHVADMSDCNMSSYSYLPNSFEDPTGKGHALFTGNSHFKTKEVEVYQPVRRPDRSDILNAEHAWQIEEWLGEGKKIGQRLYKATQDGFESKSFHSYCDGKGPTVVVVRTHNDSLFGGYADASWSSDAEKELPLRSKESSRYNNGPTQSLPTYEDPTGKGDSLSTGAKHFVTREIETHTTSPRLSIRGAGETTTYSSQYQQRHLYQHNLDIMSPEGISTSDVSSMEIHRGRRQLETFREPESPRSSSPQRLTDGEWIISLCVVSFDIQRGQFIDETFPSITFDAEDAKAIAFSSFPDVNIGHGSTEFVYNFNLRLVSGTECFAACFFRQIPDSSQERGSIQKSVVLLSRQPQPSLLTQMICTIAPLYFTYGTPALEQAMANIEAWPDVKAGKTYQLALAGDIIDADVPEDPGVGREDQIFAPAACTNMNRFPPQLVFRSQLHTLHSILPHLWHLWEMILLQHPLLIFSGSPSESSDAVLSLVDMMTPLRHQGDCRPFVTVNDRNYPKYFGTKQPDGAILGITNPNLLQSWSGTKVMLAAERKNRGNFKCGVRYFQEISENNRGKVVTNIKPLLKIDNRSFLNEISTETNPHKMNDIIVEHFRGLTAMMLAPLDRYMTSLMPQRKMSILQDPPNLSEFSEDHFVESMGGRQTFRGNKSDELHFYRKFIRTENFSTWFRMRRGQARAKLYENYYLEVISSDIHQLMRERSELLSVDIYVRMHNFKQRIVSRAQGQKETKEMDKIMDVIFHCLPEDLKESIQATPPSPTPGSLWLQKTRNVSTHEEGRRLRDLSLNS</sequence>
<dbReference type="PROSITE" id="PS50211">
    <property type="entry name" value="DENN"/>
    <property type="match status" value="1"/>
</dbReference>
<evidence type="ECO:0000256" key="1">
    <source>
        <dbReference type="ARBA" id="ARBA00007159"/>
    </source>
</evidence>
<keyword evidence="2" id="KW-0175">Coiled coil</keyword>
<gene>
    <name evidence="7" type="ORF">PROFUN_02023</name>
</gene>
<evidence type="ECO:0000313" key="8">
    <source>
        <dbReference type="Proteomes" id="UP000241769"/>
    </source>
</evidence>
<dbReference type="Gene3D" id="3.30.710.10">
    <property type="entry name" value="Potassium Channel Kv1.1, Chain A"/>
    <property type="match status" value="1"/>
</dbReference>
<dbReference type="Pfam" id="PF02214">
    <property type="entry name" value="BTB_2"/>
    <property type="match status" value="1"/>
</dbReference>
<protein>
    <recommendedName>
        <fullName evidence="9">BTB domain-containing protein</fullName>
    </recommendedName>
</protein>
<dbReference type="InterPro" id="IPR011333">
    <property type="entry name" value="SKP1/BTB/POZ_sf"/>
</dbReference>
<feature type="region of interest" description="Disordered" evidence="3">
    <location>
        <begin position="426"/>
        <end position="461"/>
    </location>
</feature>
<dbReference type="GO" id="GO:0055037">
    <property type="term" value="C:recycling endosome"/>
    <property type="evidence" value="ECO:0007669"/>
    <property type="project" value="TreeGrafter"/>
</dbReference>
<dbReference type="InterPro" id="IPR003131">
    <property type="entry name" value="T1-type_BTB"/>
</dbReference>
<dbReference type="PROSITE" id="PS51886">
    <property type="entry name" value="TLDC"/>
    <property type="match status" value="1"/>
</dbReference>
<dbReference type="PROSITE" id="PS50097">
    <property type="entry name" value="BTB"/>
    <property type="match status" value="1"/>
</dbReference>
<proteinExistence type="inferred from homology"/>
<dbReference type="InterPro" id="IPR006571">
    <property type="entry name" value="TLDc_dom"/>
</dbReference>
<feature type="compositionally biased region" description="Basic and acidic residues" evidence="3">
    <location>
        <begin position="529"/>
        <end position="541"/>
    </location>
</feature>
<reference evidence="7 8" key="1">
    <citation type="journal article" date="2018" name="Genome Biol. Evol.">
        <title>Multiple Roots of Fruiting Body Formation in Amoebozoa.</title>
        <authorList>
            <person name="Hillmann F."/>
            <person name="Forbes G."/>
            <person name="Novohradska S."/>
            <person name="Ferling I."/>
            <person name="Riege K."/>
            <person name="Groth M."/>
            <person name="Westermann M."/>
            <person name="Marz M."/>
            <person name="Spaller T."/>
            <person name="Winckler T."/>
            <person name="Schaap P."/>
            <person name="Glockner G."/>
        </authorList>
    </citation>
    <scope>NUCLEOTIDE SEQUENCE [LARGE SCALE GENOMIC DNA]</scope>
    <source>
        <strain evidence="7 8">Jena</strain>
    </source>
</reference>
<feature type="region of interest" description="Disordered" evidence="3">
    <location>
        <begin position="529"/>
        <end position="549"/>
    </location>
</feature>
<comment type="similarity">
    <text evidence="1">Belongs to the DENND6 family.</text>
</comment>
<dbReference type="OrthoDB" id="10265409at2759"/>
<dbReference type="SUPFAM" id="SSF54695">
    <property type="entry name" value="POZ domain"/>
    <property type="match status" value="1"/>
</dbReference>
<dbReference type="PANTHER" id="PTHR13677">
    <property type="entry name" value="LD41638P"/>
    <property type="match status" value="1"/>
</dbReference>
<evidence type="ECO:0000259" key="4">
    <source>
        <dbReference type="PROSITE" id="PS50097"/>
    </source>
</evidence>
<dbReference type="CDD" id="cd18316">
    <property type="entry name" value="BTB_POZ_KCTD-like"/>
    <property type="match status" value="1"/>
</dbReference>
<evidence type="ECO:0000256" key="3">
    <source>
        <dbReference type="SAM" id="MobiDB-lite"/>
    </source>
</evidence>
<evidence type="ECO:0000313" key="7">
    <source>
        <dbReference type="EMBL" id="PRP81189.1"/>
    </source>
</evidence>
<dbReference type="InterPro" id="IPR037516">
    <property type="entry name" value="Tripartite_DENN"/>
</dbReference>
<feature type="region of interest" description="Disordered" evidence="3">
    <location>
        <begin position="1056"/>
        <end position="1076"/>
    </location>
</feature>
<feature type="domain" description="TLDc" evidence="6">
    <location>
        <begin position="180"/>
        <end position="349"/>
    </location>
</feature>
<dbReference type="EMBL" id="MDYQ01000129">
    <property type="protein sequence ID" value="PRP81189.1"/>
    <property type="molecule type" value="Genomic_DNA"/>
</dbReference>
<comment type="caution">
    <text evidence="7">The sequence shown here is derived from an EMBL/GenBank/DDBJ whole genome shotgun (WGS) entry which is preliminary data.</text>
</comment>
<dbReference type="GO" id="GO:0005085">
    <property type="term" value="F:guanyl-nucleotide exchange factor activity"/>
    <property type="evidence" value="ECO:0007669"/>
    <property type="project" value="InterPro"/>
</dbReference>
<dbReference type="InParanoid" id="A0A2P6NB70"/>
<evidence type="ECO:0000259" key="6">
    <source>
        <dbReference type="PROSITE" id="PS51886"/>
    </source>
</evidence>
<feature type="compositionally biased region" description="Polar residues" evidence="3">
    <location>
        <begin position="440"/>
        <end position="450"/>
    </location>
</feature>
<dbReference type="SMART" id="SM00225">
    <property type="entry name" value="BTB"/>
    <property type="match status" value="1"/>
</dbReference>
<feature type="compositionally biased region" description="Basic and acidic residues" evidence="3">
    <location>
        <begin position="426"/>
        <end position="439"/>
    </location>
</feature>
<feature type="domain" description="UDENN" evidence="5">
    <location>
        <begin position="557"/>
        <end position="985"/>
    </location>
</feature>
<evidence type="ECO:0000256" key="2">
    <source>
        <dbReference type="SAM" id="Coils"/>
    </source>
</evidence>
<evidence type="ECO:0000259" key="5">
    <source>
        <dbReference type="PROSITE" id="PS50211"/>
    </source>
</evidence>
<feature type="domain" description="BTB" evidence="4">
    <location>
        <begin position="82"/>
        <end position="150"/>
    </location>
</feature>
<accession>A0A2P6NB70</accession>
<keyword evidence="8" id="KW-1185">Reference proteome</keyword>
<dbReference type="Pfam" id="PF07534">
    <property type="entry name" value="TLD"/>
    <property type="match status" value="2"/>
</dbReference>